<dbReference type="InterPro" id="IPR013249">
    <property type="entry name" value="RNA_pol_sigma70_r4_t2"/>
</dbReference>
<evidence type="ECO:0000256" key="1">
    <source>
        <dbReference type="ARBA" id="ARBA00010641"/>
    </source>
</evidence>
<proteinExistence type="inferred from homology"/>
<dbReference type="EMBL" id="CP092471">
    <property type="protein sequence ID" value="UVI39543.1"/>
    <property type="molecule type" value="Genomic_DNA"/>
</dbReference>
<comment type="similarity">
    <text evidence="1 6">Belongs to the sigma-70 factor family. ECF subfamily.</text>
</comment>
<evidence type="ECO:0000259" key="8">
    <source>
        <dbReference type="Pfam" id="PF08281"/>
    </source>
</evidence>
<evidence type="ECO:0000259" key="7">
    <source>
        <dbReference type="Pfam" id="PF04542"/>
    </source>
</evidence>
<evidence type="ECO:0000256" key="6">
    <source>
        <dbReference type="RuleBase" id="RU000716"/>
    </source>
</evidence>
<keyword evidence="4 6" id="KW-0238">DNA-binding</keyword>
<dbReference type="InterPro" id="IPR007627">
    <property type="entry name" value="RNA_pol_sigma70_r2"/>
</dbReference>
<dbReference type="InterPro" id="IPR013325">
    <property type="entry name" value="RNA_pol_sigma_r2"/>
</dbReference>
<dbReference type="CDD" id="cd06171">
    <property type="entry name" value="Sigma70_r4"/>
    <property type="match status" value="1"/>
</dbReference>
<feature type="domain" description="RNA polymerase sigma-70 region 2" evidence="7">
    <location>
        <begin position="55"/>
        <end position="123"/>
    </location>
</feature>
<dbReference type="NCBIfam" id="TIGR02937">
    <property type="entry name" value="sigma70-ECF"/>
    <property type="match status" value="1"/>
</dbReference>
<dbReference type="PROSITE" id="PS01063">
    <property type="entry name" value="SIGMA70_ECF"/>
    <property type="match status" value="1"/>
</dbReference>
<dbReference type="Gene3D" id="1.10.1740.10">
    <property type="match status" value="1"/>
</dbReference>
<dbReference type="InterPro" id="IPR036388">
    <property type="entry name" value="WH-like_DNA-bd_sf"/>
</dbReference>
<dbReference type="RefSeq" id="WP_265559011.1">
    <property type="nucleotide sequence ID" value="NZ_CP092471.1"/>
</dbReference>
<dbReference type="PANTHER" id="PTHR43133">
    <property type="entry name" value="RNA POLYMERASE ECF-TYPE SIGMA FACTO"/>
    <property type="match status" value="1"/>
</dbReference>
<keyword evidence="2 6" id="KW-0805">Transcription regulation</keyword>
<gene>
    <name evidence="9" type="ORF">L1F33_00835</name>
</gene>
<dbReference type="Proteomes" id="UP001065265">
    <property type="component" value="Chromosome"/>
</dbReference>
<dbReference type="InterPro" id="IPR000838">
    <property type="entry name" value="RNA_pol_sigma70_ECF_CS"/>
</dbReference>
<feature type="domain" description="RNA polymerase sigma factor 70 region 4 type 2" evidence="8">
    <location>
        <begin position="154"/>
        <end position="205"/>
    </location>
</feature>
<keyword evidence="5 6" id="KW-0804">Transcription</keyword>
<dbReference type="Pfam" id="PF04542">
    <property type="entry name" value="Sigma70_r2"/>
    <property type="match status" value="1"/>
</dbReference>
<dbReference type="PANTHER" id="PTHR43133:SF62">
    <property type="entry name" value="RNA POLYMERASE SIGMA FACTOR SIGZ"/>
    <property type="match status" value="1"/>
</dbReference>
<evidence type="ECO:0000256" key="4">
    <source>
        <dbReference type="ARBA" id="ARBA00023125"/>
    </source>
</evidence>
<dbReference type="SUPFAM" id="SSF88946">
    <property type="entry name" value="Sigma2 domain of RNA polymerase sigma factors"/>
    <property type="match status" value="1"/>
</dbReference>
<dbReference type="Gene3D" id="1.10.10.10">
    <property type="entry name" value="Winged helix-like DNA-binding domain superfamily/Winged helix DNA-binding domain"/>
    <property type="match status" value="1"/>
</dbReference>
<keyword evidence="10" id="KW-1185">Reference proteome</keyword>
<dbReference type="InterPro" id="IPR014284">
    <property type="entry name" value="RNA_pol_sigma-70_dom"/>
</dbReference>
<evidence type="ECO:0000256" key="3">
    <source>
        <dbReference type="ARBA" id="ARBA00023082"/>
    </source>
</evidence>
<evidence type="ECO:0000256" key="2">
    <source>
        <dbReference type="ARBA" id="ARBA00023015"/>
    </source>
</evidence>
<evidence type="ECO:0000313" key="9">
    <source>
        <dbReference type="EMBL" id="UVI39543.1"/>
    </source>
</evidence>
<evidence type="ECO:0000256" key="5">
    <source>
        <dbReference type="ARBA" id="ARBA00023163"/>
    </source>
</evidence>
<protein>
    <recommendedName>
        <fullName evidence="6">RNA polymerase sigma factor</fullName>
    </recommendedName>
</protein>
<dbReference type="SUPFAM" id="SSF88659">
    <property type="entry name" value="Sigma3 and sigma4 domains of RNA polymerase sigma factors"/>
    <property type="match status" value="1"/>
</dbReference>
<sequence length="211" mass="23844">MTLIPDDASFFQKVDILCKNAEPGGGDRMADRRARLTAELTAVAAGNRGSLERVYEMTSAKLFGTILRIVRRRDVAEDVLQEVYVKVWRRAGRYDPEKGSPITWLSTIARNSALNDVRTNGRREEIAEDVFPEVVDTQIVAADDWLCAEQENAALAECLEELKDDHRRTIKMAFFEGLSHSELCERCDVPLGTLKSWIRRGLARLKSCLDE</sequence>
<dbReference type="InterPro" id="IPR039425">
    <property type="entry name" value="RNA_pol_sigma-70-like"/>
</dbReference>
<evidence type="ECO:0000313" key="10">
    <source>
        <dbReference type="Proteomes" id="UP001065265"/>
    </source>
</evidence>
<keyword evidence="3 6" id="KW-0731">Sigma factor</keyword>
<name>A0ABY5T2I4_9SPHN</name>
<dbReference type="InterPro" id="IPR013324">
    <property type="entry name" value="RNA_pol_sigma_r3/r4-like"/>
</dbReference>
<accession>A0ABY5T2I4</accession>
<dbReference type="Pfam" id="PF08281">
    <property type="entry name" value="Sigma70_r4_2"/>
    <property type="match status" value="1"/>
</dbReference>
<reference evidence="9" key="1">
    <citation type="submission" date="2022-02" db="EMBL/GenBank/DDBJ databases">
        <title>Qipengyuania spongiae sp. nov., isolated from marine sponge.</title>
        <authorList>
            <person name="Li Z."/>
            <person name="Zhang M."/>
        </authorList>
    </citation>
    <scope>NUCLEOTIDE SEQUENCE</scope>
    <source>
        <strain evidence="9">PHS-Z21</strain>
    </source>
</reference>
<organism evidence="9 10">
    <name type="scientific">Qipengyuania spongiae</name>
    <dbReference type="NCBI Taxonomy" id="2909673"/>
    <lineage>
        <taxon>Bacteria</taxon>
        <taxon>Pseudomonadati</taxon>
        <taxon>Pseudomonadota</taxon>
        <taxon>Alphaproteobacteria</taxon>
        <taxon>Sphingomonadales</taxon>
        <taxon>Erythrobacteraceae</taxon>
        <taxon>Qipengyuania</taxon>
    </lineage>
</organism>